<dbReference type="SUPFAM" id="SSF46785">
    <property type="entry name" value="Winged helix' DNA-binding domain"/>
    <property type="match status" value="1"/>
</dbReference>
<dbReference type="EMBL" id="JACCBB010000001">
    <property type="protein sequence ID" value="NYD23313.1"/>
    <property type="molecule type" value="Genomic_DNA"/>
</dbReference>
<dbReference type="SMART" id="SM00347">
    <property type="entry name" value="HTH_MARR"/>
    <property type="match status" value="1"/>
</dbReference>
<feature type="region of interest" description="Disordered" evidence="4">
    <location>
        <begin position="159"/>
        <end position="192"/>
    </location>
</feature>
<gene>
    <name evidence="6" type="ORF">BJ968_002853</name>
</gene>
<keyword evidence="1" id="KW-0805">Transcription regulation</keyword>
<keyword evidence="2 6" id="KW-0238">DNA-binding</keyword>
<protein>
    <submittedName>
        <fullName evidence="6">DNA-binding MarR family transcriptional regulator</fullName>
    </submittedName>
</protein>
<dbReference type="Pfam" id="PF12802">
    <property type="entry name" value="MarR_2"/>
    <property type="match status" value="1"/>
</dbReference>
<evidence type="ECO:0000259" key="5">
    <source>
        <dbReference type="SMART" id="SM00347"/>
    </source>
</evidence>
<proteinExistence type="predicted"/>
<dbReference type="GO" id="GO:0003677">
    <property type="term" value="F:DNA binding"/>
    <property type="evidence" value="ECO:0007669"/>
    <property type="project" value="UniProtKB-KW"/>
</dbReference>
<dbReference type="InterPro" id="IPR000835">
    <property type="entry name" value="HTH_MarR-typ"/>
</dbReference>
<dbReference type="RefSeq" id="WP_343078036.1">
    <property type="nucleotide sequence ID" value="NZ_BAAAGN010000010.1"/>
</dbReference>
<evidence type="ECO:0000256" key="3">
    <source>
        <dbReference type="ARBA" id="ARBA00023163"/>
    </source>
</evidence>
<evidence type="ECO:0000256" key="2">
    <source>
        <dbReference type="ARBA" id="ARBA00023125"/>
    </source>
</evidence>
<accession>A0A7Y9DMG8</accession>
<dbReference type="AlphaFoldDB" id="A0A7Y9DMG8"/>
<evidence type="ECO:0000313" key="6">
    <source>
        <dbReference type="EMBL" id="NYD23313.1"/>
    </source>
</evidence>
<feature type="domain" description="HTH marR-type" evidence="5">
    <location>
        <begin position="36"/>
        <end position="134"/>
    </location>
</feature>
<dbReference type="InterPro" id="IPR039422">
    <property type="entry name" value="MarR/SlyA-like"/>
</dbReference>
<name>A0A7Y9DMG8_9ACTN</name>
<dbReference type="Proteomes" id="UP000521922">
    <property type="component" value="Unassembled WGS sequence"/>
</dbReference>
<comment type="caution">
    <text evidence="6">The sequence shown here is derived from an EMBL/GenBank/DDBJ whole genome shotgun (WGS) entry which is preliminary data.</text>
</comment>
<dbReference type="PANTHER" id="PTHR33164">
    <property type="entry name" value="TRANSCRIPTIONAL REGULATOR, MARR FAMILY"/>
    <property type="match status" value="1"/>
</dbReference>
<evidence type="ECO:0000256" key="4">
    <source>
        <dbReference type="SAM" id="MobiDB-lite"/>
    </source>
</evidence>
<dbReference type="Gene3D" id="1.10.10.10">
    <property type="entry name" value="Winged helix-like DNA-binding domain superfamily/Winged helix DNA-binding domain"/>
    <property type="match status" value="1"/>
</dbReference>
<feature type="compositionally biased region" description="Polar residues" evidence="4">
    <location>
        <begin position="167"/>
        <end position="178"/>
    </location>
</feature>
<sequence>MTSLRAPGPDPTHHSTLTPLFDLLNAMDDQIATVYARHGVTGVRPRFSKALIRLHRHGPMTIKALAAHLGVTHSAMSQTVTAMRRDGLLDTAPGEDARTRTVSLSDAGRSLVPFLEAEWRATEAAWAELDAEVPHPLHRVVTDLREALARRSFADRVDQHLDGVEPATTSAREATTPPTARDSTRGPARRRR</sequence>
<evidence type="ECO:0000256" key="1">
    <source>
        <dbReference type="ARBA" id="ARBA00023015"/>
    </source>
</evidence>
<keyword evidence="3" id="KW-0804">Transcription</keyword>
<dbReference type="InterPro" id="IPR036388">
    <property type="entry name" value="WH-like_DNA-bd_sf"/>
</dbReference>
<dbReference type="GO" id="GO:0003700">
    <property type="term" value="F:DNA-binding transcription factor activity"/>
    <property type="evidence" value="ECO:0007669"/>
    <property type="project" value="InterPro"/>
</dbReference>
<evidence type="ECO:0000313" key="7">
    <source>
        <dbReference type="Proteomes" id="UP000521922"/>
    </source>
</evidence>
<dbReference type="InterPro" id="IPR036390">
    <property type="entry name" value="WH_DNA-bd_sf"/>
</dbReference>
<keyword evidence="7" id="KW-1185">Reference proteome</keyword>
<dbReference type="PANTHER" id="PTHR33164:SF64">
    <property type="entry name" value="TRANSCRIPTIONAL REGULATOR SLYA"/>
    <property type="match status" value="1"/>
</dbReference>
<dbReference type="GO" id="GO:0006950">
    <property type="term" value="P:response to stress"/>
    <property type="evidence" value="ECO:0007669"/>
    <property type="project" value="TreeGrafter"/>
</dbReference>
<organism evidence="6 7">
    <name type="scientific">Kineococcus aurantiacus</name>
    <dbReference type="NCBI Taxonomy" id="37633"/>
    <lineage>
        <taxon>Bacteria</taxon>
        <taxon>Bacillati</taxon>
        <taxon>Actinomycetota</taxon>
        <taxon>Actinomycetes</taxon>
        <taxon>Kineosporiales</taxon>
        <taxon>Kineosporiaceae</taxon>
        <taxon>Kineococcus</taxon>
    </lineage>
</organism>
<reference evidence="6 7" key="1">
    <citation type="submission" date="2020-07" db="EMBL/GenBank/DDBJ databases">
        <title>Sequencing the genomes of 1000 actinobacteria strains.</title>
        <authorList>
            <person name="Klenk H.-P."/>
        </authorList>
    </citation>
    <scope>NUCLEOTIDE SEQUENCE [LARGE SCALE GENOMIC DNA]</scope>
    <source>
        <strain evidence="6 7">DSM 7487</strain>
    </source>
</reference>